<keyword evidence="4" id="KW-1185">Reference proteome</keyword>
<name>A0A506UQ98_9PROT</name>
<evidence type="ECO:0000313" key="3">
    <source>
        <dbReference type="EMBL" id="TPW35479.1"/>
    </source>
</evidence>
<organism evidence="3 4">
    <name type="scientific">Oecophyllibacter saccharovorans</name>
    <dbReference type="NCBI Taxonomy" id="2558360"/>
    <lineage>
        <taxon>Bacteria</taxon>
        <taxon>Pseudomonadati</taxon>
        <taxon>Pseudomonadota</taxon>
        <taxon>Alphaproteobacteria</taxon>
        <taxon>Acetobacterales</taxon>
        <taxon>Acetobacteraceae</taxon>
        <taxon>Oecophyllibacter</taxon>
    </lineage>
</organism>
<dbReference type="GO" id="GO:0033745">
    <property type="term" value="F:L-methionine-(R)-S-oxide reductase activity"/>
    <property type="evidence" value="ECO:0007669"/>
    <property type="project" value="TreeGrafter"/>
</dbReference>
<evidence type="ECO:0000313" key="4">
    <source>
        <dbReference type="Proteomes" id="UP000315037"/>
    </source>
</evidence>
<dbReference type="GO" id="GO:0005829">
    <property type="term" value="C:cytosol"/>
    <property type="evidence" value="ECO:0007669"/>
    <property type="project" value="TreeGrafter"/>
</dbReference>
<dbReference type="InterPro" id="IPR051330">
    <property type="entry name" value="Phosphatase_reg/MetRdx"/>
</dbReference>
<sequence length="170" mass="18040">MSAPPRRESWSLEDILEAARGLLAAETDVVANLANLSALLYEALPDVNWAGFYVVRDGMLVLGPFQGRIACTRIPLGRGVCGTAAQTGSVQRVADVHAFAGHIACDVASRSEIVVLIFRPGPGGKELFGVLDIDSPLADRFTHDDAVALQRLVDLLEASLSVQKQDGSAT</sequence>
<accession>A0A506UQ98</accession>
<dbReference type="Proteomes" id="UP000315037">
    <property type="component" value="Unassembled WGS sequence"/>
</dbReference>
<gene>
    <name evidence="3" type="ORF">E3202_00350</name>
</gene>
<dbReference type="Pfam" id="PF01590">
    <property type="entry name" value="GAF"/>
    <property type="match status" value="1"/>
</dbReference>
<proteinExistence type="inferred from homology"/>
<dbReference type="InterPro" id="IPR000614">
    <property type="entry name" value="FRMsr_CS"/>
</dbReference>
<dbReference type="RefSeq" id="WP_165599996.1">
    <property type="nucleotide sequence ID" value="NZ_SORZ01000001.1"/>
</dbReference>
<dbReference type="PANTHER" id="PTHR21021:SF15">
    <property type="entry name" value="FREE METHIONINE-R-SULFOXIDE REDUCTASE"/>
    <property type="match status" value="1"/>
</dbReference>
<evidence type="ECO:0000256" key="1">
    <source>
        <dbReference type="ARBA" id="ARBA00038454"/>
    </source>
</evidence>
<dbReference type="PROSITE" id="PS01320">
    <property type="entry name" value="UPF0067"/>
    <property type="match status" value="1"/>
</dbReference>
<dbReference type="SMART" id="SM00065">
    <property type="entry name" value="GAF"/>
    <property type="match status" value="1"/>
</dbReference>
<protein>
    <submittedName>
        <fullName evidence="3">GAF domain-containing protein</fullName>
    </submittedName>
</protein>
<dbReference type="Gene3D" id="3.30.450.40">
    <property type="match status" value="1"/>
</dbReference>
<feature type="domain" description="GAF" evidence="2">
    <location>
        <begin position="11"/>
        <end position="170"/>
    </location>
</feature>
<dbReference type="AlphaFoldDB" id="A0A506UQ98"/>
<dbReference type="InterPro" id="IPR003018">
    <property type="entry name" value="GAF"/>
</dbReference>
<dbReference type="InterPro" id="IPR029016">
    <property type="entry name" value="GAF-like_dom_sf"/>
</dbReference>
<comment type="caution">
    <text evidence="3">The sequence shown here is derived from an EMBL/GenBank/DDBJ whole genome shotgun (WGS) entry which is preliminary data.</text>
</comment>
<dbReference type="FunFam" id="3.30.450.40:FF:000008">
    <property type="entry name" value="GAF domain-containing proteins"/>
    <property type="match status" value="1"/>
</dbReference>
<dbReference type="PANTHER" id="PTHR21021">
    <property type="entry name" value="GAF/PUTATIVE CYTOSKELETAL PROTEIN"/>
    <property type="match status" value="1"/>
</dbReference>
<evidence type="ECO:0000259" key="2">
    <source>
        <dbReference type="SMART" id="SM00065"/>
    </source>
</evidence>
<reference evidence="3 4" key="1">
    <citation type="submission" date="2019-03" db="EMBL/GenBank/DDBJ databases">
        <title>The complete genome sequence of Neokomagataea sp. Jb2 NBRC113641.</title>
        <authorList>
            <person name="Chua K.-O."/>
            <person name="Chan K.-G."/>
            <person name="See-Too W.-S."/>
        </authorList>
    </citation>
    <scope>NUCLEOTIDE SEQUENCE [LARGE SCALE GENOMIC DNA]</scope>
    <source>
        <strain evidence="3 4">Jb2</strain>
    </source>
</reference>
<comment type="similarity">
    <text evidence="1">Belongs to the free Met sulfoxide reductase family.</text>
</comment>
<dbReference type="SUPFAM" id="SSF55781">
    <property type="entry name" value="GAF domain-like"/>
    <property type="match status" value="1"/>
</dbReference>
<dbReference type="EMBL" id="SORZ01000001">
    <property type="protein sequence ID" value="TPW35479.1"/>
    <property type="molecule type" value="Genomic_DNA"/>
</dbReference>